<dbReference type="PROSITE" id="PS51032">
    <property type="entry name" value="AP2_ERF"/>
    <property type="match status" value="1"/>
</dbReference>
<dbReference type="PANTHER" id="PTHR31190:SF499">
    <property type="entry name" value="ETHYLENE-RESPONSIVE TRANSCRIPTION FACTOR ERF105"/>
    <property type="match status" value="1"/>
</dbReference>
<dbReference type="InterPro" id="IPR016177">
    <property type="entry name" value="DNA-bd_dom_sf"/>
</dbReference>
<evidence type="ECO:0000256" key="1">
    <source>
        <dbReference type="ARBA" id="ARBA00004123"/>
    </source>
</evidence>
<feature type="domain" description="AP2/ERF" evidence="10">
    <location>
        <begin position="279"/>
        <end position="337"/>
    </location>
</feature>
<evidence type="ECO:0000256" key="3">
    <source>
        <dbReference type="ARBA" id="ARBA00022821"/>
    </source>
</evidence>
<evidence type="ECO:0000313" key="11">
    <source>
        <dbReference type="EMBL" id="KAJ9556165.1"/>
    </source>
</evidence>
<dbReference type="EMBL" id="JARYMX010000003">
    <property type="protein sequence ID" value="KAJ9556165.1"/>
    <property type="molecule type" value="Genomic_DNA"/>
</dbReference>
<evidence type="ECO:0000256" key="7">
    <source>
        <dbReference type="ARBA" id="ARBA00023163"/>
    </source>
</evidence>
<keyword evidence="12" id="KW-1185">Reference proteome</keyword>
<dbReference type="GO" id="GO:0000976">
    <property type="term" value="F:transcription cis-regulatory region binding"/>
    <property type="evidence" value="ECO:0007669"/>
    <property type="project" value="UniProtKB-ARBA"/>
</dbReference>
<dbReference type="GO" id="GO:0006952">
    <property type="term" value="P:defense response"/>
    <property type="evidence" value="ECO:0007669"/>
    <property type="project" value="UniProtKB-KW"/>
</dbReference>
<dbReference type="PRINTS" id="PR00367">
    <property type="entry name" value="ETHRSPELEMNT"/>
</dbReference>
<evidence type="ECO:0000256" key="2">
    <source>
        <dbReference type="ARBA" id="ARBA00022745"/>
    </source>
</evidence>
<dbReference type="AlphaFoldDB" id="A0AA38TJY6"/>
<dbReference type="GO" id="GO:0009873">
    <property type="term" value="P:ethylene-activated signaling pathway"/>
    <property type="evidence" value="ECO:0007669"/>
    <property type="project" value="UniProtKB-KW"/>
</dbReference>
<keyword evidence="6" id="KW-0010">Activator</keyword>
<evidence type="ECO:0000256" key="8">
    <source>
        <dbReference type="ARBA" id="ARBA00023242"/>
    </source>
</evidence>
<dbReference type="GO" id="GO:0003700">
    <property type="term" value="F:DNA-binding transcription factor activity"/>
    <property type="evidence" value="ECO:0007669"/>
    <property type="project" value="InterPro"/>
</dbReference>
<dbReference type="FunFam" id="3.30.730.10:FF:000001">
    <property type="entry name" value="Ethylene-responsive transcription factor 2"/>
    <property type="match status" value="1"/>
</dbReference>
<keyword evidence="3" id="KW-0611">Plant defense</keyword>
<dbReference type="SMART" id="SM00380">
    <property type="entry name" value="AP2"/>
    <property type="match status" value="1"/>
</dbReference>
<reference evidence="11" key="1">
    <citation type="submission" date="2023-03" db="EMBL/GenBank/DDBJ databases">
        <title>Chromosome-scale reference genome and RAD-based genetic map of yellow starthistle (Centaurea solstitialis) reveal putative structural variation and QTLs associated with invader traits.</title>
        <authorList>
            <person name="Reatini B."/>
            <person name="Cang F.A."/>
            <person name="Jiang Q."/>
            <person name="Mckibben M.T.W."/>
            <person name="Barker M.S."/>
            <person name="Rieseberg L.H."/>
            <person name="Dlugosch K.M."/>
        </authorList>
    </citation>
    <scope>NUCLEOTIDE SEQUENCE</scope>
    <source>
        <strain evidence="11">CAN-66</strain>
        <tissue evidence="11">Leaf</tissue>
    </source>
</reference>
<accession>A0AA38TJY6</accession>
<comment type="caution">
    <text evidence="11">The sequence shown here is derived from an EMBL/GenBank/DDBJ whole genome shotgun (WGS) entry which is preliminary data.</text>
</comment>
<dbReference type="Gene3D" id="3.30.730.10">
    <property type="entry name" value="AP2/ERF domain"/>
    <property type="match status" value="1"/>
</dbReference>
<evidence type="ECO:0000313" key="12">
    <source>
        <dbReference type="Proteomes" id="UP001172457"/>
    </source>
</evidence>
<name>A0AA38TJY6_9ASTR</name>
<evidence type="ECO:0000256" key="6">
    <source>
        <dbReference type="ARBA" id="ARBA00023159"/>
    </source>
</evidence>
<keyword evidence="8" id="KW-0539">Nucleus</keyword>
<dbReference type="Pfam" id="PF00847">
    <property type="entry name" value="AP2"/>
    <property type="match status" value="1"/>
</dbReference>
<dbReference type="InterPro" id="IPR044808">
    <property type="entry name" value="ERF_plant"/>
</dbReference>
<dbReference type="PANTHER" id="PTHR31190">
    <property type="entry name" value="DNA-BINDING DOMAIN"/>
    <property type="match status" value="1"/>
</dbReference>
<comment type="subcellular location">
    <subcellularLocation>
        <location evidence="1">Nucleus</location>
    </subcellularLocation>
</comment>
<sequence>MSGDLRLLPPGTSDIRRPPPPSPVMSGDLPLLPPTTSASLSGDVRRPAAATSGDLRLPLRRPPLPSPVTSASLSGDVRRPAAATSDDLRLPLRRPPSPSPATSASLSGDVRRPVTATSGDLKQLIRGKLRIENCKLPRRHQRRSPEFSNTPIPQVYINPSLFLNLLRNSHLSYHLSLFTLFLLNPIPSSSMANFDEVSALDFIRHHLLDDYEAPVLSTSETSVSGSDLSVSDYFDSHEETEKTPDFSIHFTEPELIHSSTSGKPYFDKEPECVEQLNVHYRGVRRRPWGKYAAEIRDPKRNGARVWLGTFDTAVGAAKAYDKAAFEMRGSKAILNFPLEIGNESTTTTTSEVVKKRRRDHVDEMTVTVIKKERITEEDVNLPLTPSSWMAVWGGDWCGGHPLLSPMSQFMVI</sequence>
<keyword evidence="4" id="KW-0805">Transcription regulation</keyword>
<gene>
    <name evidence="11" type="ORF">OSB04_010779</name>
</gene>
<evidence type="ECO:0000259" key="10">
    <source>
        <dbReference type="PROSITE" id="PS51032"/>
    </source>
</evidence>
<evidence type="ECO:0000256" key="5">
    <source>
        <dbReference type="ARBA" id="ARBA00023125"/>
    </source>
</evidence>
<evidence type="ECO:0000256" key="4">
    <source>
        <dbReference type="ARBA" id="ARBA00023015"/>
    </source>
</evidence>
<proteinExistence type="predicted"/>
<dbReference type="InterPro" id="IPR001471">
    <property type="entry name" value="AP2/ERF_dom"/>
</dbReference>
<feature type="region of interest" description="Disordered" evidence="9">
    <location>
        <begin position="1"/>
        <end position="115"/>
    </location>
</feature>
<evidence type="ECO:0000256" key="9">
    <source>
        <dbReference type="SAM" id="MobiDB-lite"/>
    </source>
</evidence>
<organism evidence="11 12">
    <name type="scientific">Centaurea solstitialis</name>
    <name type="common">yellow star-thistle</name>
    <dbReference type="NCBI Taxonomy" id="347529"/>
    <lineage>
        <taxon>Eukaryota</taxon>
        <taxon>Viridiplantae</taxon>
        <taxon>Streptophyta</taxon>
        <taxon>Embryophyta</taxon>
        <taxon>Tracheophyta</taxon>
        <taxon>Spermatophyta</taxon>
        <taxon>Magnoliopsida</taxon>
        <taxon>eudicotyledons</taxon>
        <taxon>Gunneridae</taxon>
        <taxon>Pentapetalae</taxon>
        <taxon>asterids</taxon>
        <taxon>campanulids</taxon>
        <taxon>Asterales</taxon>
        <taxon>Asteraceae</taxon>
        <taxon>Carduoideae</taxon>
        <taxon>Cardueae</taxon>
        <taxon>Centaureinae</taxon>
        <taxon>Centaurea</taxon>
    </lineage>
</organism>
<keyword evidence="7" id="KW-0804">Transcription</keyword>
<dbReference type="CDD" id="cd00018">
    <property type="entry name" value="AP2"/>
    <property type="match status" value="1"/>
</dbReference>
<keyword evidence="5" id="KW-0238">DNA-binding</keyword>
<dbReference type="InterPro" id="IPR036955">
    <property type="entry name" value="AP2/ERF_dom_sf"/>
</dbReference>
<dbReference type="GO" id="GO:0005634">
    <property type="term" value="C:nucleus"/>
    <property type="evidence" value="ECO:0007669"/>
    <property type="project" value="UniProtKB-SubCell"/>
</dbReference>
<dbReference type="SUPFAM" id="SSF54171">
    <property type="entry name" value="DNA-binding domain"/>
    <property type="match status" value="1"/>
</dbReference>
<dbReference type="Proteomes" id="UP001172457">
    <property type="component" value="Chromosome 3"/>
</dbReference>
<keyword evidence="2" id="KW-0936">Ethylene signaling pathway</keyword>
<protein>
    <recommendedName>
        <fullName evidence="10">AP2/ERF domain-containing protein</fullName>
    </recommendedName>
</protein>